<dbReference type="PANTHER" id="PTHR11085">
    <property type="entry name" value="NAD-DEPENDENT PROTEIN DEACYLASE SIRTUIN-5, MITOCHONDRIAL-RELATED"/>
    <property type="match status" value="1"/>
</dbReference>
<evidence type="ECO:0000256" key="3">
    <source>
        <dbReference type="PROSITE-ProRule" id="PRU00236"/>
    </source>
</evidence>
<dbReference type="Gramene" id="KRH75061">
    <property type="protein sequence ID" value="KRH75061"/>
    <property type="gene ID" value="GLYMA_01G059700"/>
</dbReference>
<dbReference type="InParanoid" id="A0A0R0LEH1"/>
<dbReference type="Gene3D" id="3.40.50.1220">
    <property type="entry name" value="TPP-binding domain"/>
    <property type="match status" value="1"/>
</dbReference>
<dbReference type="InterPro" id="IPR003000">
    <property type="entry name" value="Sirtuin"/>
</dbReference>
<dbReference type="SMR" id="A0A0R0LEH1"/>
<evidence type="ECO:0000313" key="6">
    <source>
        <dbReference type="EMBL" id="KRH75061.1"/>
    </source>
</evidence>
<dbReference type="PANTHER" id="PTHR11085:SF10">
    <property type="entry name" value="NAD-DEPENDENT PROTEIN DEACYLASE SIRTUIN-5, MITOCHONDRIAL-RELATED"/>
    <property type="match status" value="1"/>
</dbReference>
<evidence type="ECO:0000256" key="2">
    <source>
        <dbReference type="ARBA" id="ARBA00023027"/>
    </source>
</evidence>
<proteinExistence type="predicted"/>
<feature type="domain" description="Deacetylase sirtuin-type" evidence="5">
    <location>
        <begin position="1"/>
        <end position="123"/>
    </location>
</feature>
<keyword evidence="1" id="KW-0808">Transferase</keyword>
<name>A0A0R0LEH1_SOYBN</name>
<dbReference type="EnsemblPlants" id="KRH75061">
    <property type="protein sequence ID" value="KRH75061"/>
    <property type="gene ID" value="GLYMA_01G059700"/>
</dbReference>
<evidence type="ECO:0000259" key="5">
    <source>
        <dbReference type="PROSITE" id="PS50305"/>
    </source>
</evidence>
<dbReference type="GO" id="GO:0070403">
    <property type="term" value="F:NAD+ binding"/>
    <property type="evidence" value="ECO:0007669"/>
    <property type="project" value="InterPro"/>
</dbReference>
<reference evidence="6 7" key="1">
    <citation type="journal article" date="2010" name="Nature">
        <title>Genome sequence of the palaeopolyploid soybean.</title>
        <authorList>
            <person name="Schmutz J."/>
            <person name="Cannon S.B."/>
            <person name="Schlueter J."/>
            <person name="Ma J."/>
            <person name="Mitros T."/>
            <person name="Nelson W."/>
            <person name="Hyten D.L."/>
            <person name="Song Q."/>
            <person name="Thelen J.J."/>
            <person name="Cheng J."/>
            <person name="Xu D."/>
            <person name="Hellsten U."/>
            <person name="May G.D."/>
            <person name="Yu Y."/>
            <person name="Sakurai T."/>
            <person name="Umezawa T."/>
            <person name="Bhattacharyya M.K."/>
            <person name="Sandhu D."/>
            <person name="Valliyodan B."/>
            <person name="Lindquist E."/>
            <person name="Peto M."/>
            <person name="Grant D."/>
            <person name="Shu S."/>
            <person name="Goodstein D."/>
            <person name="Barry K."/>
            <person name="Futrell-Griggs M."/>
            <person name="Abernathy B."/>
            <person name="Du J."/>
            <person name="Tian Z."/>
            <person name="Zhu L."/>
            <person name="Gill N."/>
            <person name="Joshi T."/>
            <person name="Libault M."/>
            <person name="Sethuraman A."/>
            <person name="Zhang X.-C."/>
            <person name="Shinozaki K."/>
            <person name="Nguyen H.T."/>
            <person name="Wing R.A."/>
            <person name="Cregan P."/>
            <person name="Specht J."/>
            <person name="Grimwood J."/>
            <person name="Rokhsar D."/>
            <person name="Stacey G."/>
            <person name="Shoemaker R.C."/>
            <person name="Jackson S.A."/>
        </authorList>
    </citation>
    <scope>NUCLEOTIDE SEQUENCE</scope>
    <source>
        <strain evidence="7">cv. Williams 82</strain>
        <tissue evidence="6">Callus</tissue>
    </source>
</reference>
<evidence type="ECO:0000256" key="1">
    <source>
        <dbReference type="ARBA" id="ARBA00022679"/>
    </source>
</evidence>
<dbReference type="GO" id="GO:0016740">
    <property type="term" value="F:transferase activity"/>
    <property type="evidence" value="ECO:0007669"/>
    <property type="project" value="UniProtKB-KW"/>
</dbReference>
<feature type="compositionally biased region" description="Polar residues" evidence="4">
    <location>
        <begin position="11"/>
        <end position="20"/>
    </location>
</feature>
<dbReference type="InterPro" id="IPR029035">
    <property type="entry name" value="DHS-like_NAD/FAD-binding_dom"/>
</dbReference>
<dbReference type="InterPro" id="IPR050134">
    <property type="entry name" value="NAD-dep_sirtuin_deacylases"/>
</dbReference>
<evidence type="ECO:0000313" key="8">
    <source>
        <dbReference type="Proteomes" id="UP000008827"/>
    </source>
</evidence>
<dbReference type="SUPFAM" id="SSF52467">
    <property type="entry name" value="DHS-like NAD/FAD-binding domain"/>
    <property type="match status" value="1"/>
</dbReference>
<protein>
    <recommendedName>
        <fullName evidence="5">Deacetylase sirtuin-type domain-containing protein</fullName>
    </recommendedName>
</protein>
<dbReference type="PROSITE" id="PS50305">
    <property type="entry name" value="SIRTUIN"/>
    <property type="match status" value="1"/>
</dbReference>
<keyword evidence="8" id="KW-1185">Reference proteome</keyword>
<comment type="caution">
    <text evidence="3">Lacks conserved residue(s) required for the propagation of feature annotation.</text>
</comment>
<dbReference type="Pfam" id="PF02146">
    <property type="entry name" value="SIR2"/>
    <property type="match status" value="1"/>
</dbReference>
<reference evidence="6" key="3">
    <citation type="submission" date="2018-07" db="EMBL/GenBank/DDBJ databases">
        <title>WGS assembly of Glycine max.</title>
        <authorList>
            <person name="Schmutz J."/>
            <person name="Cannon S."/>
            <person name="Schlueter J."/>
            <person name="Ma J."/>
            <person name="Mitros T."/>
            <person name="Nelson W."/>
            <person name="Hyten D."/>
            <person name="Song Q."/>
            <person name="Thelen J."/>
            <person name="Cheng J."/>
            <person name="Xu D."/>
            <person name="Hellsten U."/>
            <person name="May G."/>
            <person name="Yu Y."/>
            <person name="Sakurai T."/>
            <person name="Umezawa T."/>
            <person name="Bhattacharyya M."/>
            <person name="Sandhu D."/>
            <person name="Valliyodan B."/>
            <person name="Lindquist E."/>
            <person name="Peto M."/>
            <person name="Grant D."/>
            <person name="Shu S."/>
            <person name="Goodstein D."/>
            <person name="Barry K."/>
            <person name="Futrell-Griggs M."/>
            <person name="Abernathy B."/>
            <person name="Du J."/>
            <person name="Tian Z."/>
            <person name="Zhu L."/>
            <person name="Gill N."/>
            <person name="Joshi T."/>
            <person name="Libault M."/>
            <person name="Sethuraman A."/>
            <person name="Zhang X."/>
            <person name="Shinozaki K."/>
            <person name="Nguyen H."/>
            <person name="Wing R."/>
            <person name="Cregan P."/>
            <person name="Specht J."/>
            <person name="Grimwood J."/>
            <person name="Rokhsar D."/>
            <person name="Stacey G."/>
            <person name="Shoemaker R."/>
            <person name="Jackson S."/>
        </authorList>
    </citation>
    <scope>NUCLEOTIDE SEQUENCE</scope>
    <source>
        <tissue evidence="6">Callus</tissue>
    </source>
</reference>
<dbReference type="STRING" id="3847.A0A0R0LEH1"/>
<evidence type="ECO:0000313" key="7">
    <source>
        <dbReference type="EnsemblPlants" id="KRH75061"/>
    </source>
</evidence>
<evidence type="ECO:0000256" key="4">
    <source>
        <dbReference type="SAM" id="MobiDB-lite"/>
    </source>
</evidence>
<dbReference type="AlphaFoldDB" id="A0A0R0LEH1"/>
<dbReference type="EMBL" id="CM000834">
    <property type="protein sequence ID" value="KRH75061.1"/>
    <property type="molecule type" value="Genomic_DNA"/>
</dbReference>
<feature type="region of interest" description="Disordered" evidence="4">
    <location>
        <begin position="1"/>
        <end position="20"/>
    </location>
</feature>
<sequence>MTGEDEEVTTNDKFLSSPNGAYSSGFKPITHQEFLRSSRARRRYWARSYAGWRQFTATQPSATHTALATLDKAGRIDLMITQNVDRLHHRVGSNPLEMHGTIYTVICIDCGYSFCRSLFLDQF</sequence>
<organism evidence="6">
    <name type="scientific">Glycine max</name>
    <name type="common">Soybean</name>
    <name type="synonym">Glycine hispida</name>
    <dbReference type="NCBI Taxonomy" id="3847"/>
    <lineage>
        <taxon>Eukaryota</taxon>
        <taxon>Viridiplantae</taxon>
        <taxon>Streptophyta</taxon>
        <taxon>Embryophyta</taxon>
        <taxon>Tracheophyta</taxon>
        <taxon>Spermatophyta</taxon>
        <taxon>Magnoliopsida</taxon>
        <taxon>eudicotyledons</taxon>
        <taxon>Gunneridae</taxon>
        <taxon>Pentapetalae</taxon>
        <taxon>rosids</taxon>
        <taxon>fabids</taxon>
        <taxon>Fabales</taxon>
        <taxon>Fabaceae</taxon>
        <taxon>Papilionoideae</taxon>
        <taxon>50 kb inversion clade</taxon>
        <taxon>NPAAA clade</taxon>
        <taxon>indigoferoid/millettioid clade</taxon>
        <taxon>Phaseoleae</taxon>
        <taxon>Glycine</taxon>
        <taxon>Glycine subgen. Soja</taxon>
    </lineage>
</organism>
<accession>A0A0R0LEH1</accession>
<dbReference type="Proteomes" id="UP000008827">
    <property type="component" value="Chromosome 1"/>
</dbReference>
<reference evidence="7" key="2">
    <citation type="submission" date="2018-02" db="UniProtKB">
        <authorList>
            <consortium name="EnsemblPlants"/>
        </authorList>
    </citation>
    <scope>IDENTIFICATION</scope>
    <source>
        <strain evidence="7">Williams 82</strain>
    </source>
</reference>
<gene>
    <name evidence="6" type="ORF">GLYMA_01G059700</name>
</gene>
<keyword evidence="2" id="KW-0520">NAD</keyword>
<dbReference type="InterPro" id="IPR026590">
    <property type="entry name" value="Ssirtuin_cat_dom"/>
</dbReference>